<evidence type="ECO:0000313" key="4">
    <source>
        <dbReference type="EMBL" id="QIV95263.1"/>
    </source>
</evidence>
<dbReference type="Pfam" id="PF06276">
    <property type="entry name" value="FhuF"/>
    <property type="match status" value="1"/>
</dbReference>
<proteinExistence type="inferred from homology"/>
<gene>
    <name evidence="4" type="ORF">E3E15_00640</name>
</gene>
<dbReference type="InterPro" id="IPR037455">
    <property type="entry name" value="LucA/IucC-like"/>
</dbReference>
<dbReference type="Pfam" id="PF04183">
    <property type="entry name" value="IucA_IucC"/>
    <property type="match status" value="1"/>
</dbReference>
<dbReference type="GO" id="GO:0016881">
    <property type="term" value="F:acid-amino acid ligase activity"/>
    <property type="evidence" value="ECO:0007669"/>
    <property type="project" value="UniProtKB-ARBA"/>
</dbReference>
<dbReference type="PANTHER" id="PTHR34384:SF5">
    <property type="entry name" value="L-2,3-DIAMINOPROPANOATE--CITRATE LIGASE"/>
    <property type="match status" value="1"/>
</dbReference>
<reference evidence="4 5" key="1">
    <citation type="submission" date="2019-03" db="EMBL/GenBank/DDBJ databases">
        <title>Complete Genome Sequence of Allofrancisella frigidaquae Strain SYSU 10HL1970 Isolated from Water-Cooling Systems in China.</title>
        <authorList>
            <person name="Ohrman C."/>
            <person name="Uneklint I."/>
            <person name="Sjodin A."/>
        </authorList>
    </citation>
    <scope>NUCLEOTIDE SEQUENCE [LARGE SCALE GENOMIC DNA]</scope>
    <source>
        <strain evidence="4 5">SYSU 10HL1970</strain>
    </source>
</reference>
<sequence>MIKYANEITLKNFLNCYYREYDNYKLHKTSNGNYCFSIELDTIKSKFEISAKVSPILRSPSWQLPCYIIKNERKSKLDPLEAVFLITKELDKTNDNEIINRISNSAINIAKILQTRKHKLDEVFGYKNPFITNEQNLLRGHRLQPDPKSREGFSDAEFIKYSPETNGQLQLYYMYVDKSILETQSLLDKTTNELFLNFLAGNDLPKKINENYELFILHPWQAAYLAKQNEIQKYKSDNKIIDIGITGPWFYPTTSVRTVYSPEANIMLKFSLNIAITNSVRVNLAKECKRSISVHKLYTNHLKPILDNLFPYFNIITDPAYSAIKINNKILDPSICIIRNANFNPQDDIACIASLTEPNPFNERTRISSLIQYFSVHNNSNTHDAALCWFETYLCVAIAPVLWLYSKYGIALEAHQQNLLIKLEDGLPVESFYRDSQGYYYIKDHEGLREADFGDIKDLCEGSQDFIDHHFCYYFIVNQLISVIEAIANTGFISELDLVKMTIDFFKNFPNKYQICDEFIKKLLSLDQLPLKANLLTRLNGLDELQAPLEKQSIYVDTKNPFKENYENL</sequence>
<dbReference type="Proteomes" id="UP000503320">
    <property type="component" value="Chromosome"/>
</dbReference>
<dbReference type="PANTHER" id="PTHR34384">
    <property type="entry name" value="L-2,3-DIAMINOPROPANOATE--CITRATE LIGASE"/>
    <property type="match status" value="1"/>
</dbReference>
<dbReference type="InterPro" id="IPR007310">
    <property type="entry name" value="Aerobactin_biosyn_IucA/IucC_N"/>
</dbReference>
<protein>
    <submittedName>
        <fullName evidence="4">Transposase</fullName>
    </submittedName>
</protein>
<evidence type="ECO:0000259" key="2">
    <source>
        <dbReference type="Pfam" id="PF04183"/>
    </source>
</evidence>
<evidence type="ECO:0000256" key="1">
    <source>
        <dbReference type="ARBA" id="ARBA00007832"/>
    </source>
</evidence>
<evidence type="ECO:0000313" key="5">
    <source>
        <dbReference type="Proteomes" id="UP000503320"/>
    </source>
</evidence>
<evidence type="ECO:0000259" key="3">
    <source>
        <dbReference type="Pfam" id="PF06276"/>
    </source>
</evidence>
<dbReference type="Gene3D" id="1.10.510.40">
    <property type="match status" value="1"/>
</dbReference>
<accession>A0A6M3HVJ6</accession>
<name>A0A6M3HVJ6_9GAMM</name>
<dbReference type="AlphaFoldDB" id="A0A6M3HVJ6"/>
<feature type="domain" description="Aerobactin siderophore biosynthesis IucA/IucC N-terminal" evidence="2">
    <location>
        <begin position="130"/>
        <end position="356"/>
    </location>
</feature>
<dbReference type="EMBL" id="CP038017">
    <property type="protein sequence ID" value="QIV95263.1"/>
    <property type="molecule type" value="Genomic_DNA"/>
</dbReference>
<dbReference type="GO" id="GO:0019290">
    <property type="term" value="P:siderophore biosynthetic process"/>
    <property type="evidence" value="ECO:0007669"/>
    <property type="project" value="InterPro"/>
</dbReference>
<organism evidence="4 5">
    <name type="scientific">Allofrancisella frigidaquae</name>
    <dbReference type="NCBI Taxonomy" id="1085644"/>
    <lineage>
        <taxon>Bacteria</taxon>
        <taxon>Pseudomonadati</taxon>
        <taxon>Pseudomonadota</taxon>
        <taxon>Gammaproteobacteria</taxon>
        <taxon>Thiotrichales</taxon>
        <taxon>Francisellaceae</taxon>
        <taxon>Allofrancisella</taxon>
    </lineage>
</organism>
<dbReference type="InterPro" id="IPR022770">
    <property type="entry name" value="IucA/IucC-like_C"/>
</dbReference>
<dbReference type="KEGG" id="afri:E3E15_00640"/>
<keyword evidence="5" id="KW-1185">Reference proteome</keyword>
<feature type="domain" description="Aerobactin siderophore biosynthesis IucA/IucC-like C-terminal" evidence="3">
    <location>
        <begin position="389"/>
        <end position="546"/>
    </location>
</feature>
<comment type="similarity">
    <text evidence="1">Belongs to the IucA/IucC family.</text>
</comment>